<dbReference type="AlphaFoldDB" id="A0A2R6A5M6"/>
<proteinExistence type="predicted"/>
<sequence>MSEETFDKMDKTFNEIFKLLTNDELTPAQHIAILTKLIVTILELAKENGVVSEQVLLQAKIKIAIAILQS</sequence>
<evidence type="ECO:0000313" key="2">
    <source>
        <dbReference type="Proteomes" id="UP000240880"/>
    </source>
</evidence>
<evidence type="ECO:0000313" key="1">
    <source>
        <dbReference type="EMBL" id="PSN81712.1"/>
    </source>
</evidence>
<dbReference type="EMBL" id="NEXC01000178">
    <property type="protein sequence ID" value="PSN81712.1"/>
    <property type="molecule type" value="Genomic_DNA"/>
</dbReference>
<gene>
    <name evidence="1" type="ORF">B9Q01_10575</name>
</gene>
<comment type="caution">
    <text evidence="1">The sequence shown here is derived from an EMBL/GenBank/DDBJ whole genome shotgun (WGS) entry which is preliminary data.</text>
</comment>
<reference evidence="1 2" key="1">
    <citation type="submission" date="2017-04" db="EMBL/GenBank/DDBJ databases">
        <title>Novel microbial lineages endemic to geothermal iron-oxide mats fill important gaps in the evolutionary history of Archaea.</title>
        <authorList>
            <person name="Jay Z.J."/>
            <person name="Beam J.P."/>
            <person name="Dlakic M."/>
            <person name="Rusch D.B."/>
            <person name="Kozubal M.A."/>
            <person name="Inskeep W.P."/>
        </authorList>
    </citation>
    <scope>NUCLEOTIDE SEQUENCE [LARGE SCALE GENOMIC DNA]</scope>
    <source>
        <strain evidence="1">OSP_D</strain>
    </source>
</reference>
<organism evidence="1 2">
    <name type="scientific">Candidatus Marsarchaeota G1 archaeon OSP_D</name>
    <dbReference type="NCBI Taxonomy" id="1978155"/>
    <lineage>
        <taxon>Archaea</taxon>
        <taxon>Candidatus Marsarchaeota</taxon>
        <taxon>Candidatus Marsarchaeota group 1</taxon>
    </lineage>
</organism>
<accession>A0A2R6A5M6</accession>
<protein>
    <submittedName>
        <fullName evidence="1">Uncharacterized protein</fullName>
    </submittedName>
</protein>
<name>A0A2R6A5M6_9ARCH</name>
<dbReference type="Proteomes" id="UP000240880">
    <property type="component" value="Unassembled WGS sequence"/>
</dbReference>